<gene>
    <name evidence="3" type="ORF">HPB48_007613</name>
</gene>
<dbReference type="AlphaFoldDB" id="A0A9J6FTZ0"/>
<dbReference type="Pfam" id="PF00535">
    <property type="entry name" value="Glycos_transf_2"/>
    <property type="match status" value="1"/>
</dbReference>
<dbReference type="GO" id="GO:0006493">
    <property type="term" value="P:protein O-linked glycosylation"/>
    <property type="evidence" value="ECO:0007669"/>
    <property type="project" value="TreeGrafter"/>
</dbReference>
<keyword evidence="1" id="KW-1015">Disulfide bond</keyword>
<organism evidence="3 4">
    <name type="scientific">Haemaphysalis longicornis</name>
    <name type="common">Bush tick</name>
    <dbReference type="NCBI Taxonomy" id="44386"/>
    <lineage>
        <taxon>Eukaryota</taxon>
        <taxon>Metazoa</taxon>
        <taxon>Ecdysozoa</taxon>
        <taxon>Arthropoda</taxon>
        <taxon>Chelicerata</taxon>
        <taxon>Arachnida</taxon>
        <taxon>Acari</taxon>
        <taxon>Parasitiformes</taxon>
        <taxon>Ixodida</taxon>
        <taxon>Ixodoidea</taxon>
        <taxon>Ixodidae</taxon>
        <taxon>Haemaphysalinae</taxon>
        <taxon>Haemaphysalis</taxon>
    </lineage>
</organism>
<proteinExistence type="predicted"/>
<dbReference type="PANTHER" id="PTHR11675">
    <property type="entry name" value="N-ACETYLGALACTOSAMINYLTRANSFERASE"/>
    <property type="match status" value="1"/>
</dbReference>
<dbReference type="Proteomes" id="UP000821853">
    <property type="component" value="Chromosome 3"/>
</dbReference>
<evidence type="ECO:0000256" key="1">
    <source>
        <dbReference type="ARBA" id="ARBA00023157"/>
    </source>
</evidence>
<dbReference type="SUPFAM" id="SSF53448">
    <property type="entry name" value="Nucleotide-diphospho-sugar transferases"/>
    <property type="match status" value="1"/>
</dbReference>
<dbReference type="InterPro" id="IPR029044">
    <property type="entry name" value="Nucleotide-diphossugar_trans"/>
</dbReference>
<dbReference type="InterPro" id="IPR001173">
    <property type="entry name" value="Glyco_trans_2-like"/>
</dbReference>
<keyword evidence="4" id="KW-1185">Reference proteome</keyword>
<feature type="domain" description="Glycosyltransferase 2-like" evidence="2">
    <location>
        <begin position="32"/>
        <end position="76"/>
    </location>
</feature>
<dbReference type="OrthoDB" id="5988548at2759"/>
<reference evidence="3 4" key="1">
    <citation type="journal article" date="2020" name="Cell">
        <title>Large-Scale Comparative Analyses of Tick Genomes Elucidate Their Genetic Diversity and Vector Capacities.</title>
        <authorList>
            <consortium name="Tick Genome and Microbiome Consortium (TIGMIC)"/>
            <person name="Jia N."/>
            <person name="Wang J."/>
            <person name="Shi W."/>
            <person name="Du L."/>
            <person name="Sun Y."/>
            <person name="Zhan W."/>
            <person name="Jiang J.F."/>
            <person name="Wang Q."/>
            <person name="Zhang B."/>
            <person name="Ji P."/>
            <person name="Bell-Sakyi L."/>
            <person name="Cui X.M."/>
            <person name="Yuan T.T."/>
            <person name="Jiang B.G."/>
            <person name="Yang W.F."/>
            <person name="Lam T.T."/>
            <person name="Chang Q.C."/>
            <person name="Ding S.J."/>
            <person name="Wang X.J."/>
            <person name="Zhu J.G."/>
            <person name="Ruan X.D."/>
            <person name="Zhao L."/>
            <person name="Wei J.T."/>
            <person name="Ye R.Z."/>
            <person name="Que T.C."/>
            <person name="Du C.H."/>
            <person name="Zhou Y.H."/>
            <person name="Cheng J.X."/>
            <person name="Dai P.F."/>
            <person name="Guo W.B."/>
            <person name="Han X.H."/>
            <person name="Huang E.J."/>
            <person name="Li L.F."/>
            <person name="Wei W."/>
            <person name="Gao Y.C."/>
            <person name="Liu J.Z."/>
            <person name="Shao H.Z."/>
            <person name="Wang X."/>
            <person name="Wang C.C."/>
            <person name="Yang T.C."/>
            <person name="Huo Q.B."/>
            <person name="Li W."/>
            <person name="Chen H.Y."/>
            <person name="Chen S.E."/>
            <person name="Zhou L.G."/>
            <person name="Ni X.B."/>
            <person name="Tian J.H."/>
            <person name="Sheng Y."/>
            <person name="Liu T."/>
            <person name="Pan Y.S."/>
            <person name="Xia L.Y."/>
            <person name="Li J."/>
            <person name="Zhao F."/>
            <person name="Cao W.C."/>
        </authorList>
    </citation>
    <scope>NUCLEOTIDE SEQUENCE [LARGE SCALE GENOMIC DNA]</scope>
    <source>
        <strain evidence="3">HaeL-2018</strain>
    </source>
</reference>
<name>A0A9J6FTZ0_HAELO</name>
<dbReference type="GO" id="GO:0005794">
    <property type="term" value="C:Golgi apparatus"/>
    <property type="evidence" value="ECO:0007669"/>
    <property type="project" value="TreeGrafter"/>
</dbReference>
<evidence type="ECO:0000313" key="3">
    <source>
        <dbReference type="EMBL" id="KAH9369646.1"/>
    </source>
</evidence>
<accession>A0A9J6FTZ0</accession>
<evidence type="ECO:0000313" key="4">
    <source>
        <dbReference type="Proteomes" id="UP000821853"/>
    </source>
</evidence>
<protein>
    <recommendedName>
        <fullName evidence="2">Glycosyltransferase 2-like domain-containing protein</fullName>
    </recommendedName>
</protein>
<dbReference type="GO" id="GO:0004653">
    <property type="term" value="F:polypeptide N-acetylgalactosaminyltransferase activity"/>
    <property type="evidence" value="ECO:0007669"/>
    <property type="project" value="TreeGrafter"/>
</dbReference>
<sequence>MLQHYKWRCLTDIETDEMAGGRMERFVRRHFRPGFVKLIVLPVRGGLIRARLTGAKEASGDVIVFLDAHCEAADGW</sequence>
<evidence type="ECO:0000259" key="2">
    <source>
        <dbReference type="Pfam" id="PF00535"/>
    </source>
</evidence>
<dbReference type="EMBL" id="JABSTR010000005">
    <property type="protein sequence ID" value="KAH9369646.1"/>
    <property type="molecule type" value="Genomic_DNA"/>
</dbReference>
<dbReference type="PANTHER" id="PTHR11675:SF43">
    <property type="entry name" value="POLYPEPTIDE N-ACETYLGALACTOSAMINYLTRANSFERASE 1"/>
    <property type="match status" value="1"/>
</dbReference>
<dbReference type="Gene3D" id="3.90.550.10">
    <property type="entry name" value="Spore Coat Polysaccharide Biosynthesis Protein SpsA, Chain A"/>
    <property type="match status" value="1"/>
</dbReference>
<comment type="caution">
    <text evidence="3">The sequence shown here is derived from an EMBL/GenBank/DDBJ whole genome shotgun (WGS) entry which is preliminary data.</text>
</comment>
<dbReference type="VEuPathDB" id="VectorBase:HLOH_056708"/>